<evidence type="ECO:0000313" key="3">
    <source>
        <dbReference type="Proteomes" id="UP001396334"/>
    </source>
</evidence>
<sequence>MIGLSQPFLNSYPQQQLDVEDQEPSLSTLLVNIDSEFDPYGAMSTPLYQTATFKQISLLNLQRRKTGPMIILEVEILHEILWKDLILDFPFFA</sequence>
<organism evidence="2 3">
    <name type="scientific">Hibiscus sabdariffa</name>
    <name type="common">roselle</name>
    <dbReference type="NCBI Taxonomy" id="183260"/>
    <lineage>
        <taxon>Eukaryota</taxon>
        <taxon>Viridiplantae</taxon>
        <taxon>Streptophyta</taxon>
        <taxon>Embryophyta</taxon>
        <taxon>Tracheophyta</taxon>
        <taxon>Spermatophyta</taxon>
        <taxon>Magnoliopsida</taxon>
        <taxon>eudicotyledons</taxon>
        <taxon>Gunneridae</taxon>
        <taxon>Pentapetalae</taxon>
        <taxon>rosids</taxon>
        <taxon>malvids</taxon>
        <taxon>Malvales</taxon>
        <taxon>Malvaceae</taxon>
        <taxon>Malvoideae</taxon>
        <taxon>Hibiscus</taxon>
    </lineage>
</organism>
<dbReference type="Proteomes" id="UP001396334">
    <property type="component" value="Unassembled WGS sequence"/>
</dbReference>
<comment type="caution">
    <text evidence="2">The sequence shown here is derived from an EMBL/GenBank/DDBJ whole genome shotgun (WGS) entry which is preliminary data.</text>
</comment>
<accession>A0ABR2PFB8</accession>
<dbReference type="EMBL" id="JBBPBN010000061">
    <property type="protein sequence ID" value="KAK8987099.1"/>
    <property type="molecule type" value="Genomic_DNA"/>
</dbReference>
<gene>
    <name evidence="1" type="ORF">V6N11_055395</name>
    <name evidence="2" type="ORF">V6N11_055412</name>
</gene>
<keyword evidence="3" id="KW-1185">Reference proteome</keyword>
<evidence type="ECO:0000313" key="2">
    <source>
        <dbReference type="EMBL" id="KAK8987099.1"/>
    </source>
</evidence>
<name>A0ABR2PFB8_9ROSI</name>
<reference evidence="2 3" key="1">
    <citation type="journal article" date="2024" name="G3 (Bethesda)">
        <title>Genome assembly of Hibiscus sabdariffa L. provides insights into metabolisms of medicinal natural products.</title>
        <authorList>
            <person name="Kim T."/>
        </authorList>
    </citation>
    <scope>NUCLEOTIDE SEQUENCE [LARGE SCALE GENOMIC DNA]</scope>
    <source>
        <strain evidence="2">TK-2024</strain>
        <tissue evidence="2">Old leaves</tissue>
    </source>
</reference>
<dbReference type="EMBL" id="JBBPBN010000061">
    <property type="protein sequence ID" value="KAK8987081.1"/>
    <property type="molecule type" value="Genomic_DNA"/>
</dbReference>
<protein>
    <submittedName>
        <fullName evidence="2">Uncharacterized protein</fullName>
    </submittedName>
</protein>
<evidence type="ECO:0000313" key="1">
    <source>
        <dbReference type="EMBL" id="KAK8987081.1"/>
    </source>
</evidence>
<proteinExistence type="predicted"/>